<dbReference type="Proteomes" id="UP000612585">
    <property type="component" value="Unassembled WGS sequence"/>
</dbReference>
<accession>A0A8J3ZKQ5</accession>
<feature type="transmembrane region" description="Helical" evidence="1">
    <location>
        <begin position="12"/>
        <end position="34"/>
    </location>
</feature>
<dbReference type="RefSeq" id="WP_204014110.1">
    <property type="nucleotide sequence ID" value="NZ_BOPG01000127.1"/>
</dbReference>
<sequence>MIDLPAGLWVPALILSLPGPMIVLAVALIATLSLRAQTDGARRHALAVLASLIESLRILRSRR</sequence>
<keyword evidence="1" id="KW-0472">Membrane</keyword>
<evidence type="ECO:0000313" key="3">
    <source>
        <dbReference type="Proteomes" id="UP000612585"/>
    </source>
</evidence>
<name>A0A8J3ZKQ5_9ACTN</name>
<keyword evidence="1" id="KW-1133">Transmembrane helix</keyword>
<evidence type="ECO:0000256" key="1">
    <source>
        <dbReference type="SAM" id="Phobius"/>
    </source>
</evidence>
<dbReference type="EMBL" id="BOPG01000127">
    <property type="protein sequence ID" value="GIJ64747.1"/>
    <property type="molecule type" value="Genomic_DNA"/>
</dbReference>
<protein>
    <submittedName>
        <fullName evidence="2">Uncharacterized protein</fullName>
    </submittedName>
</protein>
<reference evidence="2" key="1">
    <citation type="submission" date="2021-01" db="EMBL/GenBank/DDBJ databases">
        <title>Whole genome shotgun sequence of Virgisporangium aurantiacum NBRC 16421.</title>
        <authorList>
            <person name="Komaki H."/>
            <person name="Tamura T."/>
        </authorList>
    </citation>
    <scope>NUCLEOTIDE SEQUENCE</scope>
    <source>
        <strain evidence="2">NBRC 16421</strain>
    </source>
</reference>
<dbReference type="AlphaFoldDB" id="A0A8J3ZKQ5"/>
<keyword evidence="1" id="KW-0812">Transmembrane</keyword>
<proteinExistence type="predicted"/>
<gene>
    <name evidence="2" type="ORF">Vau01_122630</name>
</gene>
<keyword evidence="3" id="KW-1185">Reference proteome</keyword>
<evidence type="ECO:0000313" key="2">
    <source>
        <dbReference type="EMBL" id="GIJ64747.1"/>
    </source>
</evidence>
<organism evidence="2 3">
    <name type="scientific">Virgisporangium aurantiacum</name>
    <dbReference type="NCBI Taxonomy" id="175570"/>
    <lineage>
        <taxon>Bacteria</taxon>
        <taxon>Bacillati</taxon>
        <taxon>Actinomycetota</taxon>
        <taxon>Actinomycetes</taxon>
        <taxon>Micromonosporales</taxon>
        <taxon>Micromonosporaceae</taxon>
        <taxon>Virgisporangium</taxon>
    </lineage>
</organism>
<comment type="caution">
    <text evidence="2">The sequence shown here is derived from an EMBL/GenBank/DDBJ whole genome shotgun (WGS) entry which is preliminary data.</text>
</comment>